<evidence type="ECO:0000313" key="8">
    <source>
        <dbReference type="EMBL" id="KAA6438755.1"/>
    </source>
</evidence>
<keyword evidence="2" id="KW-1003">Cell membrane</keyword>
<dbReference type="Pfam" id="PF02687">
    <property type="entry name" value="FtsX"/>
    <property type="match status" value="1"/>
</dbReference>
<reference evidence="8 9" key="1">
    <citation type="submission" date="2019-05" db="EMBL/GenBank/DDBJ databases">
        <authorList>
            <person name="Qu J.-H."/>
        </authorList>
    </citation>
    <scope>NUCLEOTIDE SEQUENCE [LARGE SCALE GENOMIC DNA]</scope>
    <source>
        <strain evidence="8 9">NS28</strain>
    </source>
</reference>
<keyword evidence="5 6" id="KW-0472">Membrane</keyword>
<evidence type="ECO:0000313" key="9">
    <source>
        <dbReference type="Proteomes" id="UP000323994"/>
    </source>
</evidence>
<evidence type="ECO:0000256" key="5">
    <source>
        <dbReference type="ARBA" id="ARBA00023136"/>
    </source>
</evidence>
<evidence type="ECO:0000256" key="2">
    <source>
        <dbReference type="ARBA" id="ARBA00022475"/>
    </source>
</evidence>
<dbReference type="AlphaFoldDB" id="A0A5M8QRD3"/>
<keyword evidence="4 6" id="KW-1133">Transmembrane helix</keyword>
<dbReference type="GO" id="GO:0005886">
    <property type="term" value="C:plasma membrane"/>
    <property type="evidence" value="ECO:0007669"/>
    <property type="project" value="UniProtKB-SubCell"/>
</dbReference>
<name>A0A5M8QRD3_9BACT</name>
<dbReference type="EMBL" id="VBSN01000048">
    <property type="protein sequence ID" value="KAA6438755.1"/>
    <property type="molecule type" value="Genomic_DNA"/>
</dbReference>
<keyword evidence="9" id="KW-1185">Reference proteome</keyword>
<feature type="transmembrane region" description="Helical" evidence="6">
    <location>
        <begin position="28"/>
        <end position="49"/>
    </location>
</feature>
<organism evidence="8 9">
    <name type="scientific">Dyadobacter flavalbus</name>
    <dbReference type="NCBI Taxonomy" id="2579942"/>
    <lineage>
        <taxon>Bacteria</taxon>
        <taxon>Pseudomonadati</taxon>
        <taxon>Bacteroidota</taxon>
        <taxon>Cytophagia</taxon>
        <taxon>Cytophagales</taxon>
        <taxon>Spirosomataceae</taxon>
        <taxon>Dyadobacter</taxon>
    </lineage>
</organism>
<proteinExistence type="predicted"/>
<comment type="subcellular location">
    <subcellularLocation>
        <location evidence="1">Cell membrane</location>
        <topology evidence="1">Multi-pass membrane protein</topology>
    </subcellularLocation>
</comment>
<evidence type="ECO:0000256" key="4">
    <source>
        <dbReference type="ARBA" id="ARBA00022989"/>
    </source>
</evidence>
<dbReference type="Proteomes" id="UP000323994">
    <property type="component" value="Unassembled WGS sequence"/>
</dbReference>
<gene>
    <name evidence="8" type="ORF">FEM33_15985</name>
</gene>
<dbReference type="InterPro" id="IPR003838">
    <property type="entry name" value="ABC3_permease_C"/>
</dbReference>
<evidence type="ECO:0000256" key="3">
    <source>
        <dbReference type="ARBA" id="ARBA00022692"/>
    </source>
</evidence>
<evidence type="ECO:0000259" key="7">
    <source>
        <dbReference type="Pfam" id="PF02687"/>
    </source>
</evidence>
<sequence length="96" mass="10328">MKEVGVRKVMGANVNQIMWLLSSDFAKLLTIAAAVALPLGYMAGYAFLFNFAYHVSIGVETLGLCFGVLLLAGGLFICIRTYKPATENPVKALANE</sequence>
<keyword evidence="3 6" id="KW-0812">Transmembrane</keyword>
<evidence type="ECO:0000256" key="1">
    <source>
        <dbReference type="ARBA" id="ARBA00004651"/>
    </source>
</evidence>
<dbReference type="OrthoDB" id="1451596at2"/>
<feature type="domain" description="ABC3 transporter permease C-terminal" evidence="7">
    <location>
        <begin position="2"/>
        <end position="89"/>
    </location>
</feature>
<evidence type="ECO:0000256" key="6">
    <source>
        <dbReference type="SAM" id="Phobius"/>
    </source>
</evidence>
<accession>A0A5M8QRD3</accession>
<feature type="transmembrane region" description="Helical" evidence="6">
    <location>
        <begin position="61"/>
        <end position="79"/>
    </location>
</feature>
<protein>
    <submittedName>
        <fullName evidence="8">ABC transporter permease</fullName>
    </submittedName>
</protein>
<dbReference type="RefSeq" id="WP_139013010.1">
    <property type="nucleotide sequence ID" value="NZ_VBSN01000048.1"/>
</dbReference>
<comment type="caution">
    <text evidence="8">The sequence shown here is derived from an EMBL/GenBank/DDBJ whole genome shotgun (WGS) entry which is preliminary data.</text>
</comment>